<comment type="caution">
    <text evidence="2">The sequence shown here is derived from an EMBL/GenBank/DDBJ whole genome shotgun (WGS) entry which is preliminary data.</text>
</comment>
<dbReference type="InterPro" id="IPR029063">
    <property type="entry name" value="SAM-dependent_MTases_sf"/>
</dbReference>
<evidence type="ECO:0000313" key="2">
    <source>
        <dbReference type="EMBL" id="MFD2798515.1"/>
    </source>
</evidence>
<dbReference type="EC" id="2.1.1.222" evidence="2"/>
<dbReference type="InterPro" id="IPR013216">
    <property type="entry name" value="Methyltransf_11"/>
</dbReference>
<dbReference type="GO" id="GO:0061542">
    <property type="term" value="F:3-demethylubiquinol 3-O-methyltransferase activity"/>
    <property type="evidence" value="ECO:0007669"/>
    <property type="project" value="UniProtKB-EC"/>
</dbReference>
<keyword evidence="3" id="KW-1185">Reference proteome</keyword>
<dbReference type="EC" id="2.1.1.64" evidence="2"/>
<dbReference type="Pfam" id="PF08241">
    <property type="entry name" value="Methyltransf_11"/>
    <property type="match status" value="1"/>
</dbReference>
<feature type="domain" description="Methyltransferase type 11" evidence="1">
    <location>
        <begin position="20"/>
        <end position="117"/>
    </location>
</feature>
<evidence type="ECO:0000259" key="1">
    <source>
        <dbReference type="Pfam" id="PF08241"/>
    </source>
</evidence>
<keyword evidence="2" id="KW-0489">Methyltransferase</keyword>
<accession>A0ABW5W6K2</accession>
<dbReference type="Gene3D" id="3.40.50.150">
    <property type="entry name" value="Vaccinia Virus protein VP39"/>
    <property type="match status" value="1"/>
</dbReference>
<dbReference type="EMBL" id="JBHUOF010000004">
    <property type="protein sequence ID" value="MFD2798515.1"/>
    <property type="molecule type" value="Genomic_DNA"/>
</dbReference>
<dbReference type="RefSeq" id="WP_377389422.1">
    <property type="nucleotide sequence ID" value="NZ_JBHSAN010000017.1"/>
</dbReference>
<sequence length="239" mass="25804">MLEGYADFVLPTLTAGMRVLDVGCGDGAVTLCLGTAAHPIQVLGVDPDEGAIALARKAAARASVTTVDFLAGDPRHLPLPESVVDVVFAHALLEHVRDPQVILRELARVLVPGGTLALSTADWGRAKLRPRTANVEAALRGRHVLHRRRGGDPFAGRRVGDWVLRAGFRNVRERVRHYPDIAYHDLAQQVEDELAAALRSPDVGPDPQLASAARSAWMWVRSGQGEFAQCWVEVLATAP</sequence>
<dbReference type="Proteomes" id="UP001597478">
    <property type="component" value="Unassembled WGS sequence"/>
</dbReference>
<dbReference type="SUPFAM" id="SSF53335">
    <property type="entry name" value="S-adenosyl-L-methionine-dependent methyltransferases"/>
    <property type="match status" value="1"/>
</dbReference>
<dbReference type="CDD" id="cd02440">
    <property type="entry name" value="AdoMet_MTases"/>
    <property type="match status" value="1"/>
</dbReference>
<protein>
    <submittedName>
        <fullName evidence="2">Class I SAM-dependent methyltransferase</fullName>
        <ecNumber evidence="2">2.1.1.222</ecNumber>
        <ecNumber evidence="2">2.1.1.64</ecNumber>
    </submittedName>
</protein>
<dbReference type="PANTHER" id="PTHR43861">
    <property type="entry name" value="TRANS-ACONITATE 2-METHYLTRANSFERASE-RELATED"/>
    <property type="match status" value="1"/>
</dbReference>
<proteinExistence type="predicted"/>
<dbReference type="GO" id="GO:0032259">
    <property type="term" value="P:methylation"/>
    <property type="evidence" value="ECO:0007669"/>
    <property type="project" value="UniProtKB-KW"/>
</dbReference>
<gene>
    <name evidence="2" type="ORF">ACFS2C_03815</name>
</gene>
<dbReference type="GO" id="GO:0102208">
    <property type="term" value="F:2-polyprenyl-6-hydroxyphenol methylase activity"/>
    <property type="evidence" value="ECO:0007669"/>
    <property type="project" value="UniProtKB-EC"/>
</dbReference>
<organism evidence="2 3">
    <name type="scientific">Prauserella oleivorans</name>
    <dbReference type="NCBI Taxonomy" id="1478153"/>
    <lineage>
        <taxon>Bacteria</taxon>
        <taxon>Bacillati</taxon>
        <taxon>Actinomycetota</taxon>
        <taxon>Actinomycetes</taxon>
        <taxon>Pseudonocardiales</taxon>
        <taxon>Pseudonocardiaceae</taxon>
        <taxon>Prauserella</taxon>
    </lineage>
</organism>
<name>A0ABW5W6K2_9PSEU</name>
<reference evidence="3" key="1">
    <citation type="journal article" date="2019" name="Int. J. Syst. Evol. Microbiol.">
        <title>The Global Catalogue of Microorganisms (GCM) 10K type strain sequencing project: providing services to taxonomists for standard genome sequencing and annotation.</title>
        <authorList>
            <consortium name="The Broad Institute Genomics Platform"/>
            <consortium name="The Broad Institute Genome Sequencing Center for Infectious Disease"/>
            <person name="Wu L."/>
            <person name="Ma J."/>
        </authorList>
    </citation>
    <scope>NUCLEOTIDE SEQUENCE [LARGE SCALE GENOMIC DNA]</scope>
    <source>
        <strain evidence="3">IBRC-M 10906</strain>
    </source>
</reference>
<evidence type="ECO:0000313" key="3">
    <source>
        <dbReference type="Proteomes" id="UP001597478"/>
    </source>
</evidence>
<keyword evidence="2" id="KW-0808">Transferase</keyword>